<name>A0ABS4J1R1_9BACL</name>
<keyword evidence="2" id="KW-1185">Reference proteome</keyword>
<gene>
    <name evidence="1" type="ORF">J2Z66_004813</name>
</gene>
<comment type="caution">
    <text evidence="1">The sequence shown here is derived from an EMBL/GenBank/DDBJ whole genome shotgun (WGS) entry which is preliminary data.</text>
</comment>
<sequence>MLIKIMGAGTTRYGIEYSINWRRCNRRLSFTALSKRAGFNAIAIADINLSKSEQLAQKSAAPTINI</sequence>
<evidence type="ECO:0000313" key="1">
    <source>
        <dbReference type="EMBL" id="MBP1993196.1"/>
    </source>
</evidence>
<protein>
    <recommendedName>
        <fullName evidence="3">Gfo/Idh/MocA-like oxidoreductase N-terminal domain-containing protein</fullName>
    </recommendedName>
</protein>
<organism evidence="1 2">
    <name type="scientific">Paenibacillus eucommiae</name>
    <dbReference type="NCBI Taxonomy" id="1355755"/>
    <lineage>
        <taxon>Bacteria</taxon>
        <taxon>Bacillati</taxon>
        <taxon>Bacillota</taxon>
        <taxon>Bacilli</taxon>
        <taxon>Bacillales</taxon>
        <taxon>Paenibacillaceae</taxon>
        <taxon>Paenibacillus</taxon>
    </lineage>
</organism>
<proteinExistence type="predicted"/>
<dbReference type="RefSeq" id="WP_209974828.1">
    <property type="nucleotide sequence ID" value="NZ_JAGGLB010000017.1"/>
</dbReference>
<dbReference type="EMBL" id="JAGGLB010000017">
    <property type="protein sequence ID" value="MBP1993196.1"/>
    <property type="molecule type" value="Genomic_DNA"/>
</dbReference>
<accession>A0ABS4J1R1</accession>
<reference evidence="1 2" key="1">
    <citation type="submission" date="2021-03" db="EMBL/GenBank/DDBJ databases">
        <title>Genomic Encyclopedia of Type Strains, Phase IV (KMG-IV): sequencing the most valuable type-strain genomes for metagenomic binning, comparative biology and taxonomic classification.</title>
        <authorList>
            <person name="Goeker M."/>
        </authorList>
    </citation>
    <scope>NUCLEOTIDE SEQUENCE [LARGE SCALE GENOMIC DNA]</scope>
    <source>
        <strain evidence="1 2">DSM 26048</strain>
    </source>
</reference>
<evidence type="ECO:0000313" key="2">
    <source>
        <dbReference type="Proteomes" id="UP001519287"/>
    </source>
</evidence>
<evidence type="ECO:0008006" key="3">
    <source>
        <dbReference type="Google" id="ProtNLM"/>
    </source>
</evidence>
<dbReference type="Proteomes" id="UP001519287">
    <property type="component" value="Unassembled WGS sequence"/>
</dbReference>